<feature type="transmembrane region" description="Helical" evidence="7">
    <location>
        <begin position="100"/>
        <end position="128"/>
    </location>
</feature>
<dbReference type="PANTHER" id="PTHR33362">
    <property type="entry name" value="SIALIC ACID TRAP TRANSPORTER PERMEASE PROTEIN SIAT-RELATED"/>
    <property type="match status" value="1"/>
</dbReference>
<feature type="transmembrane region" description="Helical" evidence="7">
    <location>
        <begin position="376"/>
        <end position="401"/>
    </location>
</feature>
<comment type="subunit">
    <text evidence="7">The complex comprises the extracytoplasmic solute receptor protein and the two transmembrane proteins.</text>
</comment>
<dbReference type="PANTHER" id="PTHR33362:SF5">
    <property type="entry name" value="C4-DICARBOXYLATE TRAP TRANSPORTER LARGE PERMEASE PROTEIN DCTM"/>
    <property type="match status" value="1"/>
</dbReference>
<evidence type="ECO:0000259" key="8">
    <source>
        <dbReference type="Pfam" id="PF06808"/>
    </source>
</evidence>
<dbReference type="EMBL" id="JBBKZV010000035">
    <property type="protein sequence ID" value="MEJ8826495.1"/>
    <property type="molecule type" value="Genomic_DNA"/>
</dbReference>
<dbReference type="Pfam" id="PF06808">
    <property type="entry name" value="DctM"/>
    <property type="match status" value="1"/>
</dbReference>
<dbReference type="PIRSF" id="PIRSF006066">
    <property type="entry name" value="HI0050"/>
    <property type="match status" value="1"/>
</dbReference>
<comment type="caution">
    <text evidence="7">Lacks conserved residue(s) required for the propagation of feature annotation.</text>
</comment>
<feature type="transmembrane region" description="Helical" evidence="7">
    <location>
        <begin position="236"/>
        <end position="254"/>
    </location>
</feature>
<dbReference type="RefSeq" id="WP_340367531.1">
    <property type="nucleotide sequence ID" value="NZ_JBBKZV010000035.1"/>
</dbReference>
<dbReference type="Proteomes" id="UP001363010">
    <property type="component" value="Unassembled WGS sequence"/>
</dbReference>
<evidence type="ECO:0000256" key="4">
    <source>
        <dbReference type="ARBA" id="ARBA00022692"/>
    </source>
</evidence>
<evidence type="ECO:0000256" key="6">
    <source>
        <dbReference type="ARBA" id="ARBA00023136"/>
    </source>
</evidence>
<evidence type="ECO:0000256" key="3">
    <source>
        <dbReference type="ARBA" id="ARBA00022519"/>
    </source>
</evidence>
<dbReference type="InterPro" id="IPR004681">
    <property type="entry name" value="TRAP_DctM"/>
</dbReference>
<keyword evidence="10" id="KW-1185">Reference proteome</keyword>
<evidence type="ECO:0000313" key="10">
    <source>
        <dbReference type="Proteomes" id="UP001363010"/>
    </source>
</evidence>
<evidence type="ECO:0000256" key="1">
    <source>
        <dbReference type="ARBA" id="ARBA00004429"/>
    </source>
</evidence>
<name>A0ABU8W8X3_9BURK</name>
<organism evidence="9 10">
    <name type="scientific">Variovorax humicola</name>
    <dbReference type="NCBI Taxonomy" id="1769758"/>
    <lineage>
        <taxon>Bacteria</taxon>
        <taxon>Pseudomonadati</taxon>
        <taxon>Pseudomonadota</taxon>
        <taxon>Betaproteobacteria</taxon>
        <taxon>Burkholderiales</taxon>
        <taxon>Comamonadaceae</taxon>
        <taxon>Variovorax</taxon>
    </lineage>
</organism>
<comment type="function">
    <text evidence="7">Part of the tripartite ATP-independent periplasmic (TRAP) transport system.</text>
</comment>
<evidence type="ECO:0000256" key="5">
    <source>
        <dbReference type="ARBA" id="ARBA00022989"/>
    </source>
</evidence>
<gene>
    <name evidence="9" type="ORF">WKW80_31485</name>
</gene>
<keyword evidence="6 7" id="KW-0472">Membrane</keyword>
<protein>
    <recommendedName>
        <fullName evidence="7">TRAP transporter large permease protein</fullName>
    </recommendedName>
</protein>
<feature type="transmembrane region" description="Helical" evidence="7">
    <location>
        <begin position="298"/>
        <end position="317"/>
    </location>
</feature>
<evidence type="ECO:0000256" key="7">
    <source>
        <dbReference type="RuleBase" id="RU369079"/>
    </source>
</evidence>
<accession>A0ABU8W8X3</accession>
<proteinExistence type="inferred from homology"/>
<keyword evidence="5 7" id="KW-1133">Transmembrane helix</keyword>
<feature type="domain" description="TRAP C4-dicarboxylate transport system permease DctM subunit" evidence="8">
    <location>
        <begin position="14"/>
        <end position="437"/>
    </location>
</feature>
<dbReference type="NCBIfam" id="TIGR00786">
    <property type="entry name" value="dctM"/>
    <property type="match status" value="1"/>
</dbReference>
<evidence type="ECO:0000256" key="2">
    <source>
        <dbReference type="ARBA" id="ARBA00022475"/>
    </source>
</evidence>
<sequence>MSMLTLGLLFAAATLLLMFSGTPIAFALGAVAVLFMALFMPASSLDTVTQNVYEEMSSITLLSIPLFILKGAAIGRSRAGQDLYAAMHVWMHKVPGGLGIANVFACALFAAMAGSSPATCSAIGSAGIPEMRKRGYSPGFAAGIIAAGGTLGILLPPSITMILYAVAAEQSLGRLFLAGIGPGVLLVALFAGYAVFNYRKEHGRAKLAFERNGTASALLDDEHFTVRQKFEMLPRVVPFVLLLIGVMVALYGGFATPSETAGLGGLLALLLIAVIYGVWRFRDVAPILTATIKESTMLMFIIGMSLLFSYVMSYLHISQSMAQWIVSLALSKWVLLAAILVLVIVLGFFLPPVSIILMTAPIFLPPLKAAGFDLIWFGILMTIVMETGLIHPPVGLNIFVIKNIAPDIPLSDIIWGVLPFVVLMLLAVVLICIVPGIATALPDLVMGAVPGKG</sequence>
<comment type="caution">
    <text evidence="9">The sequence shown here is derived from an EMBL/GenBank/DDBJ whole genome shotgun (WGS) entry which is preliminary data.</text>
</comment>
<evidence type="ECO:0000313" key="9">
    <source>
        <dbReference type="EMBL" id="MEJ8826495.1"/>
    </source>
</evidence>
<keyword evidence="4 7" id="KW-0812">Transmembrane</keyword>
<reference evidence="9 10" key="1">
    <citation type="submission" date="2024-03" db="EMBL/GenBank/DDBJ databases">
        <title>Novel species of the genus Variovorax.</title>
        <authorList>
            <person name="Liu Q."/>
            <person name="Xin Y.-H."/>
        </authorList>
    </citation>
    <scope>NUCLEOTIDE SEQUENCE [LARGE SCALE GENOMIC DNA]</scope>
    <source>
        <strain evidence="9 10">KACC 18501</strain>
    </source>
</reference>
<comment type="similarity">
    <text evidence="7">Belongs to the TRAP transporter large permease family.</text>
</comment>
<feature type="transmembrane region" description="Helical" evidence="7">
    <location>
        <begin position="172"/>
        <end position="196"/>
    </location>
</feature>
<feature type="transmembrane region" description="Helical" evidence="7">
    <location>
        <begin position="337"/>
        <end position="364"/>
    </location>
</feature>
<feature type="transmembrane region" description="Helical" evidence="7">
    <location>
        <begin position="260"/>
        <end position="278"/>
    </location>
</feature>
<feature type="transmembrane region" description="Helical" evidence="7">
    <location>
        <begin position="413"/>
        <end position="438"/>
    </location>
</feature>
<feature type="transmembrane region" description="Helical" evidence="7">
    <location>
        <begin position="140"/>
        <end position="166"/>
    </location>
</feature>
<keyword evidence="7" id="KW-0813">Transport</keyword>
<keyword evidence="2" id="KW-1003">Cell membrane</keyword>
<dbReference type="InterPro" id="IPR010656">
    <property type="entry name" value="DctM"/>
</dbReference>
<comment type="subcellular location">
    <subcellularLocation>
        <location evidence="1 7">Cell inner membrane</location>
        <topology evidence="1 7">Multi-pass membrane protein</topology>
    </subcellularLocation>
</comment>
<keyword evidence="3 7" id="KW-0997">Cell inner membrane</keyword>